<dbReference type="Proteomes" id="UP000004986">
    <property type="component" value="Unassembled WGS sequence"/>
</dbReference>
<gene>
    <name evidence="2" type="ORF">PSYPI_45116</name>
</gene>
<evidence type="ECO:0000313" key="2">
    <source>
        <dbReference type="EMBL" id="EGH49159.1"/>
    </source>
</evidence>
<name>F3GQ06_PSESJ</name>
<reference evidence="2 3" key="1">
    <citation type="journal article" date="2011" name="PLoS Pathog.">
        <title>Dynamic evolution of pathogenicity revealed by sequencing and comparative genomics of 19 Pseudomonas syringae isolates.</title>
        <authorList>
            <person name="Baltrus D.A."/>
            <person name="Nishimura M.T."/>
            <person name="Romanchuk A."/>
            <person name="Chang J.H."/>
            <person name="Mukhtar M.S."/>
            <person name="Cherkis K."/>
            <person name="Roach J."/>
            <person name="Grant S.R."/>
            <person name="Jones C.D."/>
            <person name="Dangl J.L."/>
        </authorList>
    </citation>
    <scope>NUCLEOTIDE SEQUENCE [LARGE SCALE GENOMIC DNA]</scope>
    <source>
        <strain evidence="2 3">1704B</strain>
    </source>
</reference>
<comment type="caution">
    <text evidence="2">The sequence shown here is derived from an EMBL/GenBank/DDBJ whole genome shotgun (WGS) entry which is preliminary data.</text>
</comment>
<organism evidence="2 3">
    <name type="scientific">Pseudomonas syringae pv. pisi str. 1704B</name>
    <dbReference type="NCBI Taxonomy" id="629263"/>
    <lineage>
        <taxon>Bacteria</taxon>
        <taxon>Pseudomonadati</taxon>
        <taxon>Pseudomonadota</taxon>
        <taxon>Gammaproteobacteria</taxon>
        <taxon>Pseudomonadales</taxon>
        <taxon>Pseudomonadaceae</taxon>
        <taxon>Pseudomonas</taxon>
        <taxon>Pseudomonas syringae</taxon>
    </lineage>
</organism>
<keyword evidence="3" id="KW-1185">Reference proteome</keyword>
<keyword evidence="1" id="KW-0472">Membrane</keyword>
<dbReference type="AlphaFoldDB" id="F3GQ06"/>
<accession>F3GQ06</accession>
<evidence type="ECO:0000313" key="3">
    <source>
        <dbReference type="Proteomes" id="UP000004986"/>
    </source>
</evidence>
<keyword evidence="1" id="KW-1133">Transmembrane helix</keyword>
<evidence type="ECO:0000256" key="1">
    <source>
        <dbReference type="SAM" id="Phobius"/>
    </source>
</evidence>
<feature type="non-terminal residue" evidence="2">
    <location>
        <position position="58"/>
    </location>
</feature>
<protein>
    <submittedName>
        <fullName evidence="2">Uncharacterized protein</fullName>
    </submittedName>
</protein>
<keyword evidence="1" id="KW-0812">Transmembrane</keyword>
<dbReference type="EMBL" id="AEAI01003908">
    <property type="protein sequence ID" value="EGH49159.1"/>
    <property type="molecule type" value="Genomic_DNA"/>
</dbReference>
<feature type="non-terminal residue" evidence="2">
    <location>
        <position position="1"/>
    </location>
</feature>
<feature type="transmembrane region" description="Helical" evidence="1">
    <location>
        <begin position="6"/>
        <end position="28"/>
    </location>
</feature>
<sequence>EAMTLFSLQLAIIGLLANLSGALLGWLAQLGLFALLQNLLPATVPPGGVLPALAGMGT</sequence>
<proteinExistence type="predicted"/>